<dbReference type="InterPro" id="IPR018246">
    <property type="entry name" value="AP_endonuc_F2_Zn_BS"/>
</dbReference>
<dbReference type="EMBL" id="CACRXK020032703">
    <property type="protein sequence ID" value="CAB4043588.1"/>
    <property type="molecule type" value="Genomic_DNA"/>
</dbReference>
<comment type="caution">
    <text evidence="9">The sequence shown here is derived from an EMBL/GenBank/DDBJ whole genome shotgun (WGS) entry which is preliminary data.</text>
</comment>
<evidence type="ECO:0000313" key="9">
    <source>
        <dbReference type="EMBL" id="CAB4043588.1"/>
    </source>
</evidence>
<keyword evidence="5" id="KW-0378">Hydrolase</keyword>
<dbReference type="GO" id="GO:0003906">
    <property type="term" value="F:DNA-(apurinic or apyrimidinic site) endonuclease activity"/>
    <property type="evidence" value="ECO:0007669"/>
    <property type="project" value="TreeGrafter"/>
</dbReference>
<dbReference type="GO" id="GO:0006284">
    <property type="term" value="P:base-excision repair"/>
    <property type="evidence" value="ECO:0007669"/>
    <property type="project" value="TreeGrafter"/>
</dbReference>
<keyword evidence="9" id="KW-0540">Nuclease</keyword>
<evidence type="ECO:0000256" key="3">
    <source>
        <dbReference type="ARBA" id="ARBA00022723"/>
    </source>
</evidence>
<comment type="similarity">
    <text evidence="2">Belongs to the AP endonuclease 2 family.</text>
</comment>
<dbReference type="InterPro" id="IPR001719">
    <property type="entry name" value="AP_endonuc_2"/>
</dbReference>
<feature type="region of interest" description="Disordered" evidence="8">
    <location>
        <begin position="1"/>
        <end position="31"/>
    </location>
</feature>
<comment type="cofactor">
    <cofactor evidence="1">
        <name>Zn(2+)</name>
        <dbReference type="ChEBI" id="CHEBI:29105"/>
    </cofactor>
</comment>
<accession>A0A7D9KBI1</accession>
<organism evidence="9 10">
    <name type="scientific">Paramuricea clavata</name>
    <name type="common">Red gorgonian</name>
    <name type="synonym">Violescent sea-whip</name>
    <dbReference type="NCBI Taxonomy" id="317549"/>
    <lineage>
        <taxon>Eukaryota</taxon>
        <taxon>Metazoa</taxon>
        <taxon>Cnidaria</taxon>
        <taxon>Anthozoa</taxon>
        <taxon>Octocorallia</taxon>
        <taxon>Malacalcyonacea</taxon>
        <taxon>Plexauridae</taxon>
        <taxon>Paramuricea</taxon>
    </lineage>
</organism>
<feature type="non-terminal residue" evidence="9">
    <location>
        <position position="1"/>
    </location>
</feature>
<dbReference type="SMART" id="SM00518">
    <property type="entry name" value="AP2Ec"/>
    <property type="match status" value="1"/>
</dbReference>
<dbReference type="Gene3D" id="3.20.20.150">
    <property type="entry name" value="Divalent-metal-dependent TIM barrel enzymes"/>
    <property type="match status" value="1"/>
</dbReference>
<name>A0A7D9KBI1_PARCT</name>
<dbReference type="InterPro" id="IPR013022">
    <property type="entry name" value="Xyl_isomerase-like_TIM-brl"/>
</dbReference>
<evidence type="ECO:0000256" key="2">
    <source>
        <dbReference type="ARBA" id="ARBA00005340"/>
    </source>
</evidence>
<evidence type="ECO:0000256" key="1">
    <source>
        <dbReference type="ARBA" id="ARBA00001947"/>
    </source>
</evidence>
<gene>
    <name evidence="9" type="ORF">PACLA_8A020277</name>
</gene>
<keyword evidence="10" id="KW-1185">Reference proteome</keyword>
<sequence length="240" mass="26950">AEKSVFEDNEIASEPKHSPTKKTRPNHNKKTKALTYQKFPRDEKHLPENFIQIKEEKNVLSVDNEHCTSTSSHAKTEDQTCDKITKEDKYVGAHVSISGGLHLAAERALEIGAKSFAMFLRSQRQWNAKPLDPRNADLFRSACKEFGFSPRVILPHGIYLMNCGSPEAETLSKSRQVLVDELKRCEMLGLTLYNFHPGSSCGKISVDECIDLIAESINLAHQQTKYVVTVLENMSCQGNT</sequence>
<evidence type="ECO:0000256" key="4">
    <source>
        <dbReference type="ARBA" id="ARBA00022763"/>
    </source>
</evidence>
<dbReference type="Pfam" id="PF01261">
    <property type="entry name" value="AP_endonuc_2"/>
    <property type="match status" value="1"/>
</dbReference>
<evidence type="ECO:0000256" key="5">
    <source>
        <dbReference type="ARBA" id="ARBA00022801"/>
    </source>
</evidence>
<dbReference type="Proteomes" id="UP001152795">
    <property type="component" value="Unassembled WGS sequence"/>
</dbReference>
<keyword evidence="9" id="KW-0255">Endonuclease</keyword>
<dbReference type="NCBIfam" id="TIGR00587">
    <property type="entry name" value="nfo"/>
    <property type="match status" value="1"/>
</dbReference>
<dbReference type="GO" id="GO:0005634">
    <property type="term" value="C:nucleus"/>
    <property type="evidence" value="ECO:0007669"/>
    <property type="project" value="TreeGrafter"/>
</dbReference>
<keyword evidence="4" id="KW-0227">DNA damage</keyword>
<protein>
    <submittedName>
        <fullName evidence="9">Probable endonuclease 4 isoform X1</fullName>
    </submittedName>
</protein>
<dbReference type="GO" id="GO:0005739">
    <property type="term" value="C:mitochondrion"/>
    <property type="evidence" value="ECO:0007669"/>
    <property type="project" value="TreeGrafter"/>
</dbReference>
<evidence type="ECO:0000256" key="7">
    <source>
        <dbReference type="ARBA" id="ARBA00023204"/>
    </source>
</evidence>
<evidence type="ECO:0000313" key="10">
    <source>
        <dbReference type="Proteomes" id="UP001152795"/>
    </source>
</evidence>
<dbReference type="SUPFAM" id="SSF51658">
    <property type="entry name" value="Xylose isomerase-like"/>
    <property type="match status" value="1"/>
</dbReference>
<reference evidence="9" key="1">
    <citation type="submission" date="2020-04" db="EMBL/GenBank/DDBJ databases">
        <authorList>
            <person name="Alioto T."/>
            <person name="Alioto T."/>
            <person name="Gomez Garrido J."/>
        </authorList>
    </citation>
    <scope>NUCLEOTIDE SEQUENCE</scope>
    <source>
        <strain evidence="9">A484AB</strain>
    </source>
</reference>
<feature type="compositionally biased region" description="Basic residues" evidence="8">
    <location>
        <begin position="18"/>
        <end position="31"/>
    </location>
</feature>
<dbReference type="GO" id="GO:0008081">
    <property type="term" value="F:phosphoric diester hydrolase activity"/>
    <property type="evidence" value="ECO:0007669"/>
    <property type="project" value="TreeGrafter"/>
</dbReference>
<dbReference type="PANTHER" id="PTHR21445">
    <property type="entry name" value="ENDONUCLEASE IV ENDODEOXYRIBONUCLEASE IV"/>
    <property type="match status" value="1"/>
</dbReference>
<dbReference type="GO" id="GO:0008270">
    <property type="term" value="F:zinc ion binding"/>
    <property type="evidence" value="ECO:0007669"/>
    <property type="project" value="InterPro"/>
</dbReference>
<dbReference type="OrthoDB" id="5983649at2759"/>
<dbReference type="AlphaFoldDB" id="A0A7D9KBI1"/>
<dbReference type="InterPro" id="IPR036237">
    <property type="entry name" value="Xyl_isomerase-like_sf"/>
</dbReference>
<dbReference type="GO" id="GO:0003677">
    <property type="term" value="F:DNA binding"/>
    <property type="evidence" value="ECO:0007669"/>
    <property type="project" value="InterPro"/>
</dbReference>
<keyword evidence="6" id="KW-0862">Zinc</keyword>
<dbReference type="PROSITE" id="PS51432">
    <property type="entry name" value="AP_NUCLEASE_F2_4"/>
    <property type="match status" value="1"/>
</dbReference>
<feature type="non-terminal residue" evidence="9">
    <location>
        <position position="240"/>
    </location>
</feature>
<dbReference type="PANTHER" id="PTHR21445:SF0">
    <property type="entry name" value="APURINIC-APYRIMIDINIC ENDONUCLEASE"/>
    <property type="match status" value="1"/>
</dbReference>
<proteinExistence type="inferred from homology"/>
<evidence type="ECO:0000256" key="6">
    <source>
        <dbReference type="ARBA" id="ARBA00022833"/>
    </source>
</evidence>
<evidence type="ECO:0000256" key="8">
    <source>
        <dbReference type="SAM" id="MobiDB-lite"/>
    </source>
</evidence>
<keyword evidence="3" id="KW-0479">Metal-binding</keyword>
<dbReference type="PROSITE" id="PS00729">
    <property type="entry name" value="AP_NUCLEASE_F2_1"/>
    <property type="match status" value="1"/>
</dbReference>
<keyword evidence="7" id="KW-0234">DNA repair</keyword>